<keyword evidence="2" id="KW-1185">Reference proteome</keyword>
<proteinExistence type="predicted"/>
<name>A0A7E4ZQS6_PANRE</name>
<dbReference type="InterPro" id="IPR011333">
    <property type="entry name" value="SKP1/BTB/POZ_sf"/>
</dbReference>
<dbReference type="Pfam" id="PF00651">
    <property type="entry name" value="BTB"/>
    <property type="match status" value="1"/>
</dbReference>
<dbReference type="SUPFAM" id="SSF54695">
    <property type="entry name" value="POZ domain"/>
    <property type="match status" value="1"/>
</dbReference>
<protein>
    <submittedName>
        <fullName evidence="3">BTB domain-containing protein</fullName>
    </submittedName>
</protein>
<dbReference type="AlphaFoldDB" id="A0A7E4ZQS6"/>
<feature type="domain" description="BTB" evidence="1">
    <location>
        <begin position="146"/>
        <end position="213"/>
    </location>
</feature>
<reference evidence="2" key="1">
    <citation type="journal article" date="2013" name="Genetics">
        <title>The draft genome and transcriptome of Panagrellus redivivus are shaped by the harsh demands of a free-living lifestyle.</title>
        <authorList>
            <person name="Srinivasan J."/>
            <person name="Dillman A.R."/>
            <person name="Macchietto M.G."/>
            <person name="Heikkinen L."/>
            <person name="Lakso M."/>
            <person name="Fracchia K.M."/>
            <person name="Antoshechkin I."/>
            <person name="Mortazavi A."/>
            <person name="Wong G."/>
            <person name="Sternberg P.W."/>
        </authorList>
    </citation>
    <scope>NUCLEOTIDE SEQUENCE [LARGE SCALE GENOMIC DNA]</scope>
    <source>
        <strain evidence="2">MT8872</strain>
    </source>
</reference>
<dbReference type="PANTHER" id="PTHR24413">
    <property type="entry name" value="SPECKLE-TYPE POZ PROTEIN"/>
    <property type="match status" value="1"/>
</dbReference>
<dbReference type="InterPro" id="IPR000210">
    <property type="entry name" value="BTB/POZ_dom"/>
</dbReference>
<evidence type="ECO:0000313" key="3">
    <source>
        <dbReference type="WBParaSite" id="Pan_g11865.t1"/>
    </source>
</evidence>
<dbReference type="Gene3D" id="3.30.710.10">
    <property type="entry name" value="Potassium Channel Kv1.1, Chain A"/>
    <property type="match status" value="1"/>
</dbReference>
<dbReference type="Proteomes" id="UP000492821">
    <property type="component" value="Unassembled WGS sequence"/>
</dbReference>
<dbReference type="PROSITE" id="PS50097">
    <property type="entry name" value="BTB"/>
    <property type="match status" value="1"/>
</dbReference>
<dbReference type="WBParaSite" id="Pan_g11865.t1">
    <property type="protein sequence ID" value="Pan_g11865.t1"/>
    <property type="gene ID" value="Pan_g11865"/>
</dbReference>
<dbReference type="SMART" id="SM00225">
    <property type="entry name" value="BTB"/>
    <property type="match status" value="1"/>
</dbReference>
<dbReference type="CDD" id="cd18186">
    <property type="entry name" value="BTB_POZ_ZBTB_KLHL-like"/>
    <property type="match status" value="1"/>
</dbReference>
<accession>A0A7E4ZQS6</accession>
<sequence>MVKVVEDKVSVDIVSANNVESELRDVPGAPWLKWSLHIYPLGQNNESAFIGVFIRIVGGRANVNATFHIRGAYYNRDYRYPFCQEFNDGEEHGYEDWYSNVGIKNGNTSKDKPCTVTCSATLTLNLIKLAPIMLHELIDESKPHCSDARVTIGMDEIKVQRGFLSMISPVFHAMFSPETKESKTGVVKITDFTVATVRNALDYCYGVDLNVDTVEEVIDMLRFYDKYDIQPTIAKLEARLKELMNTSNFAPIAAYAWQYSREMLQAECGRMFHKNMTVLACHLDFVVLDPVIVSGVLKEGLKSTGVTIPEASD</sequence>
<reference evidence="3" key="2">
    <citation type="submission" date="2020-10" db="UniProtKB">
        <authorList>
            <consortium name="WormBaseParasite"/>
        </authorList>
    </citation>
    <scope>IDENTIFICATION</scope>
</reference>
<evidence type="ECO:0000313" key="2">
    <source>
        <dbReference type="Proteomes" id="UP000492821"/>
    </source>
</evidence>
<organism evidence="2 3">
    <name type="scientific">Panagrellus redivivus</name>
    <name type="common">Microworm</name>
    <dbReference type="NCBI Taxonomy" id="6233"/>
    <lineage>
        <taxon>Eukaryota</taxon>
        <taxon>Metazoa</taxon>
        <taxon>Ecdysozoa</taxon>
        <taxon>Nematoda</taxon>
        <taxon>Chromadorea</taxon>
        <taxon>Rhabditida</taxon>
        <taxon>Tylenchina</taxon>
        <taxon>Panagrolaimomorpha</taxon>
        <taxon>Panagrolaimoidea</taxon>
        <taxon>Panagrolaimidae</taxon>
        <taxon>Panagrellus</taxon>
    </lineage>
</organism>
<evidence type="ECO:0000259" key="1">
    <source>
        <dbReference type="PROSITE" id="PS50097"/>
    </source>
</evidence>